<dbReference type="InterPro" id="IPR047669">
    <property type="entry name" value="MtrAB_MtrB"/>
</dbReference>
<dbReference type="SMART" id="SM00304">
    <property type="entry name" value="HAMP"/>
    <property type="match status" value="1"/>
</dbReference>
<dbReference type="PANTHER" id="PTHR43547:SF2">
    <property type="entry name" value="HYBRID SIGNAL TRANSDUCTION HISTIDINE KINASE C"/>
    <property type="match status" value="1"/>
</dbReference>
<evidence type="ECO:0000256" key="1">
    <source>
        <dbReference type="ARBA" id="ARBA00000085"/>
    </source>
</evidence>
<keyword evidence="5" id="KW-0597">Phosphoprotein</keyword>
<dbReference type="Gene3D" id="6.10.340.10">
    <property type="match status" value="1"/>
</dbReference>
<evidence type="ECO:0000313" key="19">
    <source>
        <dbReference type="EMBL" id="MBB5795160.1"/>
    </source>
</evidence>
<feature type="region of interest" description="Disordered" evidence="15">
    <location>
        <begin position="557"/>
        <end position="761"/>
    </location>
</feature>
<dbReference type="InterPro" id="IPR036097">
    <property type="entry name" value="HisK_dim/P_sf"/>
</dbReference>
<dbReference type="InterPro" id="IPR003660">
    <property type="entry name" value="HAMP_dom"/>
</dbReference>
<dbReference type="PROSITE" id="PS50109">
    <property type="entry name" value="HIS_KIN"/>
    <property type="match status" value="1"/>
</dbReference>
<feature type="transmembrane region" description="Helical" evidence="16">
    <location>
        <begin position="74"/>
        <end position="97"/>
    </location>
</feature>
<dbReference type="FunFam" id="3.30.565.10:FF:000013">
    <property type="entry name" value="Two-component sensor histidine kinase"/>
    <property type="match status" value="1"/>
</dbReference>
<dbReference type="SMART" id="SM00388">
    <property type="entry name" value="HisKA"/>
    <property type="match status" value="1"/>
</dbReference>
<dbReference type="AlphaFoldDB" id="A0A7W9LT14"/>
<feature type="compositionally biased region" description="Pro residues" evidence="15">
    <location>
        <begin position="621"/>
        <end position="631"/>
    </location>
</feature>
<dbReference type="CDD" id="cd06225">
    <property type="entry name" value="HAMP"/>
    <property type="match status" value="1"/>
</dbReference>
<feature type="compositionally biased region" description="Basic and acidic residues" evidence="15">
    <location>
        <begin position="731"/>
        <end position="761"/>
    </location>
</feature>
<keyword evidence="11 16" id="KW-1133">Transmembrane helix</keyword>
<dbReference type="NCBIfam" id="NF040691">
    <property type="entry name" value="MtrAB_MtrB"/>
    <property type="match status" value="1"/>
</dbReference>
<evidence type="ECO:0000256" key="8">
    <source>
        <dbReference type="ARBA" id="ARBA00022741"/>
    </source>
</evidence>
<feature type="domain" description="HAMP" evidence="18">
    <location>
        <begin position="287"/>
        <end position="339"/>
    </location>
</feature>
<feature type="region of interest" description="Disordered" evidence="15">
    <location>
        <begin position="1"/>
        <end position="24"/>
    </location>
</feature>
<dbReference type="Pfam" id="PF00512">
    <property type="entry name" value="HisKA"/>
    <property type="match status" value="1"/>
</dbReference>
<feature type="compositionally biased region" description="Low complexity" evidence="15">
    <location>
        <begin position="686"/>
        <end position="730"/>
    </location>
</feature>
<dbReference type="SUPFAM" id="SSF55874">
    <property type="entry name" value="ATPase domain of HSP90 chaperone/DNA topoisomerase II/histidine kinase"/>
    <property type="match status" value="1"/>
</dbReference>
<dbReference type="Gene3D" id="1.10.287.130">
    <property type="match status" value="1"/>
</dbReference>
<dbReference type="CDD" id="cd00075">
    <property type="entry name" value="HATPase"/>
    <property type="match status" value="1"/>
</dbReference>
<dbReference type="Proteomes" id="UP000590647">
    <property type="component" value="Unassembled WGS sequence"/>
</dbReference>
<evidence type="ECO:0000256" key="3">
    <source>
        <dbReference type="ARBA" id="ARBA00012438"/>
    </source>
</evidence>
<dbReference type="PRINTS" id="PR00344">
    <property type="entry name" value="BCTRLSENSOR"/>
</dbReference>
<evidence type="ECO:0000256" key="4">
    <source>
        <dbReference type="ARBA" id="ARBA00022475"/>
    </source>
</evidence>
<dbReference type="GO" id="GO:0000155">
    <property type="term" value="F:phosphorelay sensor kinase activity"/>
    <property type="evidence" value="ECO:0007669"/>
    <property type="project" value="InterPro"/>
</dbReference>
<comment type="caution">
    <text evidence="19">The sequence shown here is derived from an EMBL/GenBank/DDBJ whole genome shotgun (WGS) entry which is preliminary data.</text>
</comment>
<evidence type="ECO:0000259" key="17">
    <source>
        <dbReference type="PROSITE" id="PS50109"/>
    </source>
</evidence>
<dbReference type="SMART" id="SM00387">
    <property type="entry name" value="HATPase_c"/>
    <property type="match status" value="1"/>
</dbReference>
<dbReference type="InterPro" id="IPR036890">
    <property type="entry name" value="HATPase_C_sf"/>
</dbReference>
<evidence type="ECO:0000313" key="20">
    <source>
        <dbReference type="Proteomes" id="UP000590647"/>
    </source>
</evidence>
<comment type="catalytic activity">
    <reaction evidence="1">
        <text>ATP + protein L-histidine = ADP + protein N-phospho-L-histidine.</text>
        <dbReference type="EC" id="2.7.13.3"/>
    </reaction>
</comment>
<dbReference type="InterPro" id="IPR004358">
    <property type="entry name" value="Sig_transdc_His_kin-like_C"/>
</dbReference>
<dbReference type="RefSeq" id="WP_184984379.1">
    <property type="nucleotide sequence ID" value="NZ_JACHNE010000001.1"/>
</dbReference>
<keyword evidence="20" id="KW-1185">Reference proteome</keyword>
<evidence type="ECO:0000256" key="9">
    <source>
        <dbReference type="ARBA" id="ARBA00022777"/>
    </source>
</evidence>
<dbReference type="InterPro" id="IPR003594">
    <property type="entry name" value="HATPase_dom"/>
</dbReference>
<feature type="compositionally biased region" description="Basic and acidic residues" evidence="15">
    <location>
        <begin position="583"/>
        <end position="594"/>
    </location>
</feature>
<keyword evidence="10" id="KW-0067">ATP-binding</keyword>
<evidence type="ECO:0000256" key="2">
    <source>
        <dbReference type="ARBA" id="ARBA00004651"/>
    </source>
</evidence>
<dbReference type="GO" id="GO:0005886">
    <property type="term" value="C:plasma membrane"/>
    <property type="evidence" value="ECO:0007669"/>
    <property type="project" value="UniProtKB-SubCell"/>
</dbReference>
<protein>
    <recommendedName>
        <fullName evidence="14">Sensor histidine kinase MtrB</fullName>
        <ecNumber evidence="3">2.7.13.3</ecNumber>
    </recommendedName>
</protein>
<reference evidence="19 20" key="1">
    <citation type="submission" date="2020-08" db="EMBL/GenBank/DDBJ databases">
        <title>Sequencing the genomes of 1000 actinobacteria strains.</title>
        <authorList>
            <person name="Klenk H.-P."/>
        </authorList>
    </citation>
    <scope>NUCLEOTIDE SEQUENCE [LARGE SCALE GENOMIC DNA]</scope>
    <source>
        <strain evidence="19 20">DSM 40084</strain>
    </source>
</reference>
<dbReference type="GO" id="GO:0005524">
    <property type="term" value="F:ATP binding"/>
    <property type="evidence" value="ECO:0007669"/>
    <property type="project" value="UniProtKB-KW"/>
</dbReference>
<evidence type="ECO:0000259" key="18">
    <source>
        <dbReference type="PROSITE" id="PS50885"/>
    </source>
</evidence>
<dbReference type="InterPro" id="IPR005467">
    <property type="entry name" value="His_kinase_dom"/>
</dbReference>
<dbReference type="Pfam" id="PF00672">
    <property type="entry name" value="HAMP"/>
    <property type="match status" value="1"/>
</dbReference>
<feature type="compositionally biased region" description="Low complexity" evidence="15">
    <location>
        <begin position="1"/>
        <end position="11"/>
    </location>
</feature>
<evidence type="ECO:0000256" key="11">
    <source>
        <dbReference type="ARBA" id="ARBA00022989"/>
    </source>
</evidence>
<gene>
    <name evidence="19" type="ORF">HDA41_003124</name>
</gene>
<evidence type="ECO:0000256" key="15">
    <source>
        <dbReference type="SAM" id="MobiDB-lite"/>
    </source>
</evidence>
<dbReference type="Gene3D" id="3.30.565.10">
    <property type="entry name" value="Histidine kinase-like ATPase, C-terminal domain"/>
    <property type="match status" value="1"/>
</dbReference>
<keyword evidence="6 19" id="KW-0808">Transferase</keyword>
<evidence type="ECO:0000256" key="5">
    <source>
        <dbReference type="ARBA" id="ARBA00022553"/>
    </source>
</evidence>
<evidence type="ECO:0000256" key="14">
    <source>
        <dbReference type="ARBA" id="ARBA00035305"/>
    </source>
</evidence>
<dbReference type="PANTHER" id="PTHR43547">
    <property type="entry name" value="TWO-COMPONENT HISTIDINE KINASE"/>
    <property type="match status" value="1"/>
</dbReference>
<feature type="compositionally biased region" description="Low complexity" evidence="15">
    <location>
        <begin position="632"/>
        <end position="644"/>
    </location>
</feature>
<keyword evidence="9 19" id="KW-0418">Kinase</keyword>
<dbReference type="PROSITE" id="PS50885">
    <property type="entry name" value="HAMP"/>
    <property type="match status" value="1"/>
</dbReference>
<sequence length="761" mass="79831">MSGDSAASAPGRSGGRPGRPVGRKKAGSRWARFLESGLLLQGGVQGSPVIRLFMRWVRRPLLPVMRLWRRNIQLKVVVTTLLMSLGVVLLLGFVVIGQVRNGLLDAKVKASQSQATGGFAVAKQRADEAASGTGDDVATADGRPAQNVSEWMSDLVSSLSSGGQGAFDVVTLPASDADGASGRGQRASGEVDWGRSVPPELRERIGSSTTAAQSYTRITYNNATKDSQPGLVVGKQVNDPNGDPYQLYYLFPLTQEEKSLSLVKGTLATAGLFVVVLLGAIAWLVVRQVVTPVRMAAGIAERLSAGRLQERMKVTGEDDIARLGEAFNKMAQNLQLKISQLEDLSRMQRRFVSDVSHELRTPLTTVRMAADVIHEARADFDPVTARSAELLADQLDRFESLLADLLEISRFDAGAAALEAEPIDLREVVRRVVSGAEPLAERKGTRIRVLGDQQPVVAEADARRVERVLRNLVVNAVEHGEGRDVVVKLAAAGGAVAVAVRDYGVGLKPGEATRVFSRFWRADPARARTTGGTGLGLSIALEDARLHGGWLQAWGEPGGGSQFRLTLPRTADEPLRGSPIPLEPKDSRRNRGLDDAGLPCRGGDGEKRATVPAQSASGPVRPGPARDPIPPRASSAAPTADPTALPGNGARVVPRPASGTRPQDDSQAIPEQPARDGSTSGPAGTAGHDGMSGSSGADGNGAVSGASGAAGSGKRSGPAGAARDQVGSGPRDADRDDGSAGSGRETESEKADRHGEASRGR</sequence>
<comment type="subcellular location">
    <subcellularLocation>
        <location evidence="2">Cell membrane</location>
        <topology evidence="2">Multi-pass membrane protein</topology>
    </subcellularLocation>
</comment>
<evidence type="ECO:0000256" key="10">
    <source>
        <dbReference type="ARBA" id="ARBA00022840"/>
    </source>
</evidence>
<organism evidence="19 20">
    <name type="scientific">Streptomyces caelestis</name>
    <dbReference type="NCBI Taxonomy" id="36816"/>
    <lineage>
        <taxon>Bacteria</taxon>
        <taxon>Bacillati</taxon>
        <taxon>Actinomycetota</taxon>
        <taxon>Actinomycetes</taxon>
        <taxon>Kitasatosporales</taxon>
        <taxon>Streptomycetaceae</taxon>
        <taxon>Streptomyces</taxon>
    </lineage>
</organism>
<keyword evidence="7 16" id="KW-0812">Transmembrane</keyword>
<name>A0A7W9LT14_9ACTN</name>
<accession>A0A7W9LT14</accession>
<keyword evidence="8" id="KW-0547">Nucleotide-binding</keyword>
<feature type="domain" description="Histidine kinase" evidence="17">
    <location>
        <begin position="354"/>
        <end position="571"/>
    </location>
</feature>
<evidence type="ECO:0000256" key="12">
    <source>
        <dbReference type="ARBA" id="ARBA00023012"/>
    </source>
</evidence>
<evidence type="ECO:0000256" key="7">
    <source>
        <dbReference type="ARBA" id="ARBA00022692"/>
    </source>
</evidence>
<dbReference type="FunFam" id="1.10.287.130:FF:000010">
    <property type="entry name" value="Two-component sensor histidine kinase"/>
    <property type="match status" value="1"/>
</dbReference>
<dbReference type="InterPro" id="IPR003661">
    <property type="entry name" value="HisK_dim/P_dom"/>
</dbReference>
<dbReference type="Pfam" id="PF02518">
    <property type="entry name" value="HATPase_c"/>
    <property type="match status" value="1"/>
</dbReference>
<evidence type="ECO:0000256" key="13">
    <source>
        <dbReference type="ARBA" id="ARBA00023136"/>
    </source>
</evidence>
<dbReference type="SUPFAM" id="SSF158472">
    <property type="entry name" value="HAMP domain-like"/>
    <property type="match status" value="1"/>
</dbReference>
<keyword evidence="12" id="KW-0902">Two-component regulatory system</keyword>
<dbReference type="EC" id="2.7.13.3" evidence="3"/>
<keyword evidence="4" id="KW-1003">Cell membrane</keyword>
<keyword evidence="13 16" id="KW-0472">Membrane</keyword>
<dbReference type="SUPFAM" id="SSF47384">
    <property type="entry name" value="Homodimeric domain of signal transducing histidine kinase"/>
    <property type="match status" value="1"/>
</dbReference>
<dbReference type="EMBL" id="JACHNE010000001">
    <property type="protein sequence ID" value="MBB5795160.1"/>
    <property type="molecule type" value="Genomic_DNA"/>
</dbReference>
<evidence type="ECO:0000256" key="16">
    <source>
        <dbReference type="SAM" id="Phobius"/>
    </source>
</evidence>
<dbReference type="CDD" id="cd00082">
    <property type="entry name" value="HisKA"/>
    <property type="match status" value="1"/>
</dbReference>
<evidence type="ECO:0000256" key="6">
    <source>
        <dbReference type="ARBA" id="ARBA00022679"/>
    </source>
</evidence>
<proteinExistence type="predicted"/>